<accession>A0A7W7WP90</accession>
<gene>
    <name evidence="1" type="ORF">FHR38_002699</name>
</gene>
<dbReference type="Proteomes" id="UP000578819">
    <property type="component" value="Unassembled WGS sequence"/>
</dbReference>
<evidence type="ECO:0000313" key="2">
    <source>
        <dbReference type="Proteomes" id="UP000578819"/>
    </source>
</evidence>
<evidence type="ECO:0000313" key="1">
    <source>
        <dbReference type="EMBL" id="MBB4958966.1"/>
    </source>
</evidence>
<dbReference type="EMBL" id="JACHJW010000001">
    <property type="protein sequence ID" value="MBB4958966.1"/>
    <property type="molecule type" value="Genomic_DNA"/>
</dbReference>
<name>A0A7W7WP90_9ACTN</name>
<keyword evidence="2" id="KW-1185">Reference proteome</keyword>
<comment type="caution">
    <text evidence="1">The sequence shown here is derived from an EMBL/GenBank/DDBJ whole genome shotgun (WGS) entry which is preliminary data.</text>
</comment>
<organism evidence="1 2">
    <name type="scientific">Micromonospora polyrhachis</name>
    <dbReference type="NCBI Taxonomy" id="1282883"/>
    <lineage>
        <taxon>Bacteria</taxon>
        <taxon>Bacillati</taxon>
        <taxon>Actinomycetota</taxon>
        <taxon>Actinomycetes</taxon>
        <taxon>Micromonosporales</taxon>
        <taxon>Micromonosporaceae</taxon>
        <taxon>Micromonospora</taxon>
    </lineage>
</organism>
<reference evidence="1 2" key="1">
    <citation type="submission" date="2020-08" db="EMBL/GenBank/DDBJ databases">
        <title>Sequencing the genomes of 1000 actinobacteria strains.</title>
        <authorList>
            <person name="Klenk H.-P."/>
        </authorList>
    </citation>
    <scope>NUCLEOTIDE SEQUENCE [LARGE SCALE GENOMIC DNA]</scope>
    <source>
        <strain evidence="1 2">DSM 45886</strain>
    </source>
</reference>
<dbReference type="RefSeq" id="WP_184534976.1">
    <property type="nucleotide sequence ID" value="NZ_JACHJW010000001.1"/>
</dbReference>
<proteinExistence type="predicted"/>
<protein>
    <submittedName>
        <fullName evidence="1">Uncharacterized protein</fullName>
    </submittedName>
</protein>
<sequence>MTNTDQLAATAVDAVRAMLTARTPHVTTTYHRVEQAAARTVTAAVLAGVNHRTIAERAGCDGLTVIGLIRDTEATTAVLVAERHHAEQYVTAVREATAAHARQVIAASGGRGKSSLARQLKVSRPTLDAWTADS</sequence>
<dbReference type="AlphaFoldDB" id="A0A7W7WP90"/>